<organism evidence="1 2">
    <name type="scientific">Paramecium sonneborni</name>
    <dbReference type="NCBI Taxonomy" id="65129"/>
    <lineage>
        <taxon>Eukaryota</taxon>
        <taxon>Sar</taxon>
        <taxon>Alveolata</taxon>
        <taxon>Ciliophora</taxon>
        <taxon>Intramacronucleata</taxon>
        <taxon>Oligohymenophorea</taxon>
        <taxon>Peniculida</taxon>
        <taxon>Parameciidae</taxon>
        <taxon>Paramecium</taxon>
    </lineage>
</organism>
<proteinExistence type="predicted"/>
<gene>
    <name evidence="1" type="ORF">PSON_ATCC_30995.1.T0330018</name>
</gene>
<evidence type="ECO:0000313" key="1">
    <source>
        <dbReference type="EMBL" id="CAD8075031.1"/>
    </source>
</evidence>
<dbReference type="Proteomes" id="UP000692954">
    <property type="component" value="Unassembled WGS sequence"/>
</dbReference>
<dbReference type="AlphaFoldDB" id="A0A8S1MAD5"/>
<evidence type="ECO:0008006" key="3">
    <source>
        <dbReference type="Google" id="ProtNLM"/>
    </source>
</evidence>
<dbReference type="EMBL" id="CAJJDN010000033">
    <property type="protein sequence ID" value="CAD8075031.1"/>
    <property type="molecule type" value="Genomic_DNA"/>
</dbReference>
<reference evidence="1" key="1">
    <citation type="submission" date="2021-01" db="EMBL/GenBank/DDBJ databases">
        <authorList>
            <consortium name="Genoscope - CEA"/>
            <person name="William W."/>
        </authorList>
    </citation>
    <scope>NUCLEOTIDE SEQUENCE</scope>
</reference>
<comment type="caution">
    <text evidence="1">The sequence shown here is derived from an EMBL/GenBank/DDBJ whole genome shotgun (WGS) entry which is preliminary data.</text>
</comment>
<keyword evidence="2" id="KW-1185">Reference proteome</keyword>
<evidence type="ECO:0000313" key="2">
    <source>
        <dbReference type="Proteomes" id="UP000692954"/>
    </source>
</evidence>
<sequence>MWIKWTNFINEGEEDFQQPKPLSISKKNTSQIGVNVKRCNFNEFKFENIDISGTNLNGGLLFNSKRKNIKFHELNTLDGS</sequence>
<protein>
    <recommendedName>
        <fullName evidence="3">Pentapeptide repeat-containing protein</fullName>
    </recommendedName>
</protein>
<name>A0A8S1MAD5_9CILI</name>
<accession>A0A8S1MAD5</accession>